<dbReference type="EMBL" id="JAGMUX010000023">
    <property type="protein sequence ID" value="KAH7230092.1"/>
    <property type="molecule type" value="Genomic_DNA"/>
</dbReference>
<evidence type="ECO:0000313" key="3">
    <source>
        <dbReference type="Proteomes" id="UP000720189"/>
    </source>
</evidence>
<protein>
    <submittedName>
        <fullName evidence="2">Uncharacterized protein</fullName>
    </submittedName>
</protein>
<accession>A0A9P9G2J2</accession>
<feature type="chain" id="PRO_5040259002" evidence="1">
    <location>
        <begin position="21"/>
        <end position="99"/>
    </location>
</feature>
<dbReference type="Proteomes" id="UP000720189">
    <property type="component" value="Unassembled WGS sequence"/>
</dbReference>
<dbReference type="GeneID" id="70224164"/>
<dbReference type="RefSeq" id="XP_046042903.1">
    <property type="nucleotide sequence ID" value="XM_046194210.1"/>
</dbReference>
<evidence type="ECO:0000256" key="1">
    <source>
        <dbReference type="SAM" id="SignalP"/>
    </source>
</evidence>
<sequence>MLYSGWFSLSTLLTAHLVSGDIPPQCYDCVVFTPDPPYAASLYLSGCSTDDCPGLAEKAQKKTGGSCISFLNIFGCNVQCSYNALPDQNSINQVRRKYC</sequence>
<name>A0A9P9G2J2_FUSRE</name>
<keyword evidence="1" id="KW-0732">Signal</keyword>
<reference evidence="2" key="1">
    <citation type="journal article" date="2021" name="Nat. Commun.">
        <title>Genetic determinants of endophytism in the Arabidopsis root mycobiome.</title>
        <authorList>
            <person name="Mesny F."/>
            <person name="Miyauchi S."/>
            <person name="Thiergart T."/>
            <person name="Pickel B."/>
            <person name="Atanasova L."/>
            <person name="Karlsson M."/>
            <person name="Huettel B."/>
            <person name="Barry K.W."/>
            <person name="Haridas S."/>
            <person name="Chen C."/>
            <person name="Bauer D."/>
            <person name="Andreopoulos W."/>
            <person name="Pangilinan J."/>
            <person name="LaButti K."/>
            <person name="Riley R."/>
            <person name="Lipzen A."/>
            <person name="Clum A."/>
            <person name="Drula E."/>
            <person name="Henrissat B."/>
            <person name="Kohler A."/>
            <person name="Grigoriev I.V."/>
            <person name="Martin F.M."/>
            <person name="Hacquard S."/>
        </authorList>
    </citation>
    <scope>NUCLEOTIDE SEQUENCE</scope>
    <source>
        <strain evidence="2">MPI-CAGE-AT-0023</strain>
    </source>
</reference>
<dbReference type="AlphaFoldDB" id="A0A9P9G2J2"/>
<comment type="caution">
    <text evidence="2">The sequence shown here is derived from an EMBL/GenBank/DDBJ whole genome shotgun (WGS) entry which is preliminary data.</text>
</comment>
<evidence type="ECO:0000313" key="2">
    <source>
        <dbReference type="EMBL" id="KAH7230092.1"/>
    </source>
</evidence>
<keyword evidence="3" id="KW-1185">Reference proteome</keyword>
<gene>
    <name evidence="2" type="ORF">BKA55DRAFT_583413</name>
</gene>
<organism evidence="2 3">
    <name type="scientific">Fusarium redolens</name>
    <dbReference type="NCBI Taxonomy" id="48865"/>
    <lineage>
        <taxon>Eukaryota</taxon>
        <taxon>Fungi</taxon>
        <taxon>Dikarya</taxon>
        <taxon>Ascomycota</taxon>
        <taxon>Pezizomycotina</taxon>
        <taxon>Sordariomycetes</taxon>
        <taxon>Hypocreomycetidae</taxon>
        <taxon>Hypocreales</taxon>
        <taxon>Nectriaceae</taxon>
        <taxon>Fusarium</taxon>
        <taxon>Fusarium redolens species complex</taxon>
    </lineage>
</organism>
<feature type="signal peptide" evidence="1">
    <location>
        <begin position="1"/>
        <end position="20"/>
    </location>
</feature>
<proteinExistence type="predicted"/>